<dbReference type="GO" id="GO:0016159">
    <property type="term" value="F:muconolactone delta-isomerase activity"/>
    <property type="evidence" value="ECO:0007669"/>
    <property type="project" value="UniProtKB-UniRule"/>
</dbReference>
<keyword evidence="6 9" id="KW-0058">Aromatic hydrocarbons catabolism</keyword>
<dbReference type="InterPro" id="IPR011008">
    <property type="entry name" value="Dimeric_a/b-barrel"/>
</dbReference>
<dbReference type="RefSeq" id="WP_062174907.1">
    <property type="nucleotide sequence ID" value="NZ_NBTY01000184.1"/>
</dbReference>
<protein>
    <recommendedName>
        <fullName evidence="5 8">Muconolactone Delta-isomerase</fullName>
        <shortName evidence="9">MIase</shortName>
        <ecNumber evidence="5 8">5.3.3.4</ecNumber>
    </recommendedName>
</protein>
<comment type="similarity">
    <text evidence="3 9">Belongs to the muconolactone Delta-isomerase family.</text>
</comment>
<evidence type="ECO:0000256" key="5">
    <source>
        <dbReference type="ARBA" id="ARBA00012070"/>
    </source>
</evidence>
<evidence type="ECO:0000256" key="2">
    <source>
        <dbReference type="ARBA" id="ARBA00005193"/>
    </source>
</evidence>
<dbReference type="SUPFAM" id="SSF54909">
    <property type="entry name" value="Dimeric alpha+beta barrel"/>
    <property type="match status" value="1"/>
</dbReference>
<keyword evidence="7 9" id="KW-0413">Isomerase</keyword>
<dbReference type="Gene3D" id="3.30.70.1060">
    <property type="entry name" value="Dimeric alpha+beta barrel"/>
    <property type="match status" value="1"/>
</dbReference>
<dbReference type="NCBIfam" id="TIGR03221">
    <property type="entry name" value="muco_delta"/>
    <property type="match status" value="1"/>
</dbReference>
<dbReference type="GO" id="GO:0042952">
    <property type="term" value="P:beta-ketoadipate pathway"/>
    <property type="evidence" value="ECO:0007669"/>
    <property type="project" value="UniProtKB-UniRule"/>
</dbReference>
<evidence type="ECO:0000256" key="1">
    <source>
        <dbReference type="ARBA" id="ARBA00001739"/>
    </source>
</evidence>
<name>A0A242M9B7_CABSO</name>
<dbReference type="EC" id="5.3.3.4" evidence="5 8"/>
<feature type="domain" description="Muconolactone isomerase" evidence="10">
    <location>
        <begin position="1"/>
        <end position="89"/>
    </location>
</feature>
<dbReference type="AlphaFoldDB" id="A0A242M9B7"/>
<proteinExistence type="inferred from homology"/>
<dbReference type="InterPro" id="IPR026029">
    <property type="entry name" value="MLI_dom"/>
</dbReference>
<sequence>MLFHVEMTVNLPVDTDAVRAARLKADEKAMAQKLQEAGVWRHLWRIVGQYANVSIFEVESPTHLHEILSQLPLFPYMNVQVRALCRHPSSVHAGDR</sequence>
<evidence type="ECO:0000256" key="9">
    <source>
        <dbReference type="PIRNR" id="PIRNR001486"/>
    </source>
</evidence>
<comment type="catalytic activity">
    <reaction evidence="1 9">
        <text>(S)-muconolactone = (4,5-dihydro-5-oxofuran-2-yl)-acetate</text>
        <dbReference type="Rhea" id="RHEA:12348"/>
        <dbReference type="ChEBI" id="CHEBI:58425"/>
        <dbReference type="ChEBI" id="CHEBI:58736"/>
        <dbReference type="EC" id="5.3.3.4"/>
    </reaction>
</comment>
<comment type="pathway">
    <text evidence="2 9">Aromatic compound metabolism; beta-ketoadipate pathway; 5-oxo-4,5-dihydro-2-furylacetate from catechol: step 3/3.</text>
</comment>
<dbReference type="Pfam" id="PF02426">
    <property type="entry name" value="MIase"/>
    <property type="match status" value="1"/>
</dbReference>
<dbReference type="PIRSF" id="PIRSF001486">
    <property type="entry name" value="CatC"/>
    <property type="match status" value="1"/>
</dbReference>
<evidence type="ECO:0000313" key="12">
    <source>
        <dbReference type="Proteomes" id="UP000194546"/>
    </source>
</evidence>
<evidence type="ECO:0000256" key="7">
    <source>
        <dbReference type="ARBA" id="ARBA00023235"/>
    </source>
</evidence>
<evidence type="ECO:0000256" key="3">
    <source>
        <dbReference type="ARBA" id="ARBA00010882"/>
    </source>
</evidence>
<dbReference type="Proteomes" id="UP000194546">
    <property type="component" value="Unassembled WGS sequence"/>
</dbReference>
<organism evidence="11 12">
    <name type="scientific">Caballeronia sordidicola</name>
    <name type="common">Burkholderia sordidicola</name>
    <dbReference type="NCBI Taxonomy" id="196367"/>
    <lineage>
        <taxon>Bacteria</taxon>
        <taxon>Pseudomonadati</taxon>
        <taxon>Pseudomonadota</taxon>
        <taxon>Betaproteobacteria</taxon>
        <taxon>Burkholderiales</taxon>
        <taxon>Burkholderiaceae</taxon>
        <taxon>Caballeronia</taxon>
    </lineage>
</organism>
<comment type="caution">
    <text evidence="11">The sequence shown here is derived from an EMBL/GenBank/DDBJ whole genome shotgun (WGS) entry which is preliminary data.</text>
</comment>
<accession>A0A242M9B7</accession>
<evidence type="ECO:0000313" key="11">
    <source>
        <dbReference type="EMBL" id="OTP67859.1"/>
    </source>
</evidence>
<dbReference type="UniPathway" id="UPA00157">
    <property type="reaction ID" value="UER00260"/>
</dbReference>
<gene>
    <name evidence="11" type="ORF">PAMC26510_30040</name>
</gene>
<dbReference type="EMBL" id="NBTY01000184">
    <property type="protein sequence ID" value="OTP67859.1"/>
    <property type="molecule type" value="Genomic_DNA"/>
</dbReference>
<evidence type="ECO:0000256" key="6">
    <source>
        <dbReference type="ARBA" id="ARBA00022797"/>
    </source>
</evidence>
<evidence type="ECO:0000259" key="10">
    <source>
        <dbReference type="Pfam" id="PF02426"/>
    </source>
</evidence>
<comment type="subunit">
    <text evidence="4">Homodecamer.</text>
</comment>
<evidence type="ECO:0000256" key="4">
    <source>
        <dbReference type="ARBA" id="ARBA00011365"/>
    </source>
</evidence>
<evidence type="ECO:0000256" key="8">
    <source>
        <dbReference type="NCBIfam" id="TIGR03221"/>
    </source>
</evidence>
<reference evidence="11 12" key="1">
    <citation type="submission" date="2017-03" db="EMBL/GenBank/DDBJ databases">
        <title>Genome analysis of strain PAMC 26510.</title>
        <authorList>
            <person name="Oh H.-M."/>
            <person name="Yang J.-A."/>
        </authorList>
    </citation>
    <scope>NUCLEOTIDE SEQUENCE [LARGE SCALE GENOMIC DNA]</scope>
    <source>
        <strain evidence="11 12">PAMC 26510</strain>
    </source>
</reference>
<dbReference type="InterPro" id="IPR003464">
    <property type="entry name" value="Muconolactone_d_Isoase"/>
</dbReference>